<sequence length="359" mass="39800">MVDGERVEGTWRWVFIHNGHYFLTPLEIYADGAIYCWEWVDLDGLAEKLRSGWVVTEAEPGGRGSAHGLASWTFDTVYSEVAAEELLGEVADLIDELNDRPDSSDRCAIAVDRFLASRSEPDFAALREAYDAVPEHLRMYVLGDQDAKDAPLHELCEKSYDEVMDPDDVTRANLAYFEEYGPFASGARPSHRPGPADDGAAPRGFLPLGNWNIRYAGEQSPHIGLRNDFPAPIAVGDETYPSVEHAYWAQSTSDPAERAAIRRAGSAWEIQQITAASAAPVPDFHRMRTAVMAWVLRLKFAQHPDLAELLLATGDAVIHYDDLHSDFWGRGPHAGGNWMGHLLELVRAELVAQRAGIPH</sequence>
<name>A0ABR9MY18_9MICO</name>
<evidence type="ECO:0000256" key="2">
    <source>
        <dbReference type="ARBA" id="ARBA00000751"/>
    </source>
</evidence>
<feature type="domain" description="DUF7639" evidence="5">
    <location>
        <begin position="102"/>
        <end position="169"/>
    </location>
</feature>
<dbReference type="InterPro" id="IPR037238">
    <property type="entry name" value="YbiA-like_sf"/>
</dbReference>
<organism evidence="6 7">
    <name type="scientific">Myceligenerans pegani</name>
    <dbReference type="NCBI Taxonomy" id="2776917"/>
    <lineage>
        <taxon>Bacteria</taxon>
        <taxon>Bacillati</taxon>
        <taxon>Actinomycetota</taxon>
        <taxon>Actinomycetes</taxon>
        <taxon>Micrococcales</taxon>
        <taxon>Promicromonosporaceae</taxon>
        <taxon>Myceligenerans</taxon>
    </lineage>
</organism>
<comment type="catalytic activity">
    <reaction evidence="2">
        <text>2,5-diamino-6-hydroxy-4-(5-phosphoribosylamino)-pyrimidine + H2O = 2,5,6-triamino-4-hydroxypyrimidine + D-ribose 5-phosphate</text>
        <dbReference type="Rhea" id="RHEA:23436"/>
        <dbReference type="ChEBI" id="CHEBI:15377"/>
        <dbReference type="ChEBI" id="CHEBI:58614"/>
        <dbReference type="ChEBI" id="CHEBI:78346"/>
        <dbReference type="ChEBI" id="CHEBI:137796"/>
    </reaction>
</comment>
<evidence type="ECO:0000313" key="7">
    <source>
        <dbReference type="Proteomes" id="UP000625527"/>
    </source>
</evidence>
<dbReference type="CDD" id="cd15457">
    <property type="entry name" value="NADAR"/>
    <property type="match status" value="1"/>
</dbReference>
<dbReference type="Pfam" id="PF08719">
    <property type="entry name" value="NADAR"/>
    <property type="match status" value="1"/>
</dbReference>
<dbReference type="SUPFAM" id="SSF143990">
    <property type="entry name" value="YbiA-like"/>
    <property type="match status" value="1"/>
</dbReference>
<dbReference type="InterPro" id="IPR056056">
    <property type="entry name" value="DUF7639"/>
</dbReference>
<accession>A0ABR9MY18</accession>
<dbReference type="InterPro" id="IPR056055">
    <property type="entry name" value="DUF7638"/>
</dbReference>
<feature type="domain" description="DUF7638" evidence="4">
    <location>
        <begin position="2"/>
        <end position="101"/>
    </location>
</feature>
<evidence type="ECO:0000259" key="3">
    <source>
        <dbReference type="Pfam" id="PF08719"/>
    </source>
</evidence>
<proteinExistence type="predicted"/>
<feature type="domain" description="NADAR" evidence="3">
    <location>
        <begin position="231"/>
        <end position="350"/>
    </location>
</feature>
<evidence type="ECO:0000259" key="5">
    <source>
        <dbReference type="Pfam" id="PF24645"/>
    </source>
</evidence>
<comment type="caution">
    <text evidence="6">The sequence shown here is derived from an EMBL/GenBank/DDBJ whole genome shotgun (WGS) entry which is preliminary data.</text>
</comment>
<dbReference type="Pfam" id="PF24645">
    <property type="entry name" value="DUF7639"/>
    <property type="match status" value="1"/>
</dbReference>
<dbReference type="EMBL" id="JADAQT010000083">
    <property type="protein sequence ID" value="MBE1876271.1"/>
    <property type="molecule type" value="Genomic_DNA"/>
</dbReference>
<evidence type="ECO:0000313" key="6">
    <source>
        <dbReference type="EMBL" id="MBE1876271.1"/>
    </source>
</evidence>
<gene>
    <name evidence="6" type="ORF">IHE71_11190</name>
</gene>
<comment type="catalytic activity">
    <reaction evidence="1">
        <text>5-amino-6-(5-phospho-D-ribosylamino)uracil + H2O = 5,6-diaminouracil + D-ribose 5-phosphate</text>
        <dbReference type="Rhea" id="RHEA:55020"/>
        <dbReference type="ChEBI" id="CHEBI:15377"/>
        <dbReference type="ChEBI" id="CHEBI:46252"/>
        <dbReference type="ChEBI" id="CHEBI:58453"/>
        <dbReference type="ChEBI" id="CHEBI:78346"/>
    </reaction>
</comment>
<dbReference type="Proteomes" id="UP000625527">
    <property type="component" value="Unassembled WGS sequence"/>
</dbReference>
<protein>
    <submittedName>
        <fullName evidence="6">NADAR family protein</fullName>
    </submittedName>
</protein>
<evidence type="ECO:0000259" key="4">
    <source>
        <dbReference type="Pfam" id="PF24644"/>
    </source>
</evidence>
<dbReference type="InterPro" id="IPR012816">
    <property type="entry name" value="NADAR"/>
</dbReference>
<dbReference type="Gene3D" id="1.10.357.40">
    <property type="entry name" value="YbiA-like"/>
    <property type="match status" value="1"/>
</dbReference>
<keyword evidence="7" id="KW-1185">Reference proteome</keyword>
<reference evidence="6 7" key="1">
    <citation type="submission" date="2020-10" db="EMBL/GenBank/DDBJ databases">
        <title>Myceligenerans pegani sp. nov., an endophytic actinomycete isolated from Peganum harmala L. in Xinjiang, China.</title>
        <authorList>
            <person name="Xin L."/>
        </authorList>
    </citation>
    <scope>NUCLEOTIDE SEQUENCE [LARGE SCALE GENOMIC DNA]</scope>
    <source>
        <strain evidence="6 7">TRM65318</strain>
    </source>
</reference>
<dbReference type="Pfam" id="PF24644">
    <property type="entry name" value="DUF7638"/>
    <property type="match status" value="1"/>
</dbReference>
<evidence type="ECO:0000256" key="1">
    <source>
        <dbReference type="ARBA" id="ARBA00000022"/>
    </source>
</evidence>